<feature type="region of interest" description="Disordered" evidence="1">
    <location>
        <begin position="175"/>
        <end position="207"/>
    </location>
</feature>
<proteinExistence type="predicted"/>
<sequence length="207" mass="20576">MIYFLLTHTMNPLTPFVRSTAVAIAVSAFVATAAYAQLIPASSADSGRRAVIAIDQASINNNIQNATNIGNNANAYADYASHQANNAQNSANTAQNGVNNLNNTVYGSGGMKGTWATTPGVDVETNQGGVKGKTSAISSNASNPGETGALGGCLWGMGDNNLKIGSSSATVKCPSGSGWASTATWQPGQDKSPSGTGGGGGSGGGSS</sequence>
<comment type="caution">
    <text evidence="2">The sequence shown here is derived from an EMBL/GenBank/DDBJ whole genome shotgun (WGS) entry which is preliminary data.</text>
</comment>
<keyword evidence="3" id="KW-1185">Reference proteome</keyword>
<feature type="compositionally biased region" description="Gly residues" evidence="1">
    <location>
        <begin position="195"/>
        <end position="207"/>
    </location>
</feature>
<dbReference type="Proteomes" id="UP001226867">
    <property type="component" value="Unassembled WGS sequence"/>
</dbReference>
<name>A0ABT9SF65_9BURK</name>
<protein>
    <recommendedName>
        <fullName evidence="4">Secreted protein</fullName>
    </recommendedName>
</protein>
<evidence type="ECO:0008006" key="4">
    <source>
        <dbReference type="Google" id="ProtNLM"/>
    </source>
</evidence>
<evidence type="ECO:0000256" key="1">
    <source>
        <dbReference type="SAM" id="MobiDB-lite"/>
    </source>
</evidence>
<organism evidence="2 3">
    <name type="scientific">Variovorax ginsengisoli</name>
    <dbReference type="NCBI Taxonomy" id="363844"/>
    <lineage>
        <taxon>Bacteria</taxon>
        <taxon>Pseudomonadati</taxon>
        <taxon>Pseudomonadota</taxon>
        <taxon>Betaproteobacteria</taxon>
        <taxon>Burkholderiales</taxon>
        <taxon>Comamonadaceae</taxon>
        <taxon>Variovorax</taxon>
    </lineage>
</organism>
<gene>
    <name evidence="2" type="ORF">J2W36_004678</name>
</gene>
<feature type="compositionally biased region" description="Polar residues" evidence="1">
    <location>
        <begin position="178"/>
        <end position="193"/>
    </location>
</feature>
<reference evidence="2 3" key="1">
    <citation type="submission" date="2023-07" db="EMBL/GenBank/DDBJ databases">
        <title>Sorghum-associated microbial communities from plants grown in Nebraska, USA.</title>
        <authorList>
            <person name="Schachtman D."/>
        </authorList>
    </citation>
    <scope>NUCLEOTIDE SEQUENCE [LARGE SCALE GENOMIC DNA]</scope>
    <source>
        <strain evidence="2 3">DS1607</strain>
    </source>
</reference>
<evidence type="ECO:0000313" key="3">
    <source>
        <dbReference type="Proteomes" id="UP001226867"/>
    </source>
</evidence>
<dbReference type="EMBL" id="JAUSRO010000018">
    <property type="protein sequence ID" value="MDP9902401.1"/>
    <property type="molecule type" value="Genomic_DNA"/>
</dbReference>
<evidence type="ECO:0000313" key="2">
    <source>
        <dbReference type="EMBL" id="MDP9902401.1"/>
    </source>
</evidence>
<accession>A0ABT9SF65</accession>